<dbReference type="InterPro" id="IPR032710">
    <property type="entry name" value="NTF2-like_dom_sf"/>
</dbReference>
<reference evidence="2 3" key="1">
    <citation type="submission" date="2023-12" db="EMBL/GenBank/DDBJ databases">
        <title>novel species in genus Nocarida.</title>
        <authorList>
            <person name="Li Z."/>
        </authorList>
    </citation>
    <scope>NUCLEOTIDE SEQUENCE [LARGE SCALE GENOMIC DNA]</scope>
    <source>
        <strain evidence="2 3">CDC186</strain>
    </source>
</reference>
<feature type="domain" description="SnoaL-like" evidence="1">
    <location>
        <begin position="6"/>
        <end position="106"/>
    </location>
</feature>
<keyword evidence="3" id="KW-1185">Reference proteome</keyword>
<dbReference type="Gene3D" id="3.10.450.50">
    <property type="match status" value="1"/>
</dbReference>
<dbReference type="SUPFAM" id="SSF54427">
    <property type="entry name" value="NTF2-like"/>
    <property type="match status" value="1"/>
</dbReference>
<evidence type="ECO:0000313" key="3">
    <source>
        <dbReference type="Proteomes" id="UP001348098"/>
    </source>
</evidence>
<comment type="caution">
    <text evidence="2">The sequence shown here is derived from an EMBL/GenBank/DDBJ whole genome shotgun (WGS) entry which is preliminary data.</text>
</comment>
<proteinExistence type="predicted"/>
<organism evidence="2 3">
    <name type="scientific">Nocardia implantans</name>
    <dbReference type="NCBI Taxonomy" id="3108168"/>
    <lineage>
        <taxon>Bacteria</taxon>
        <taxon>Bacillati</taxon>
        <taxon>Actinomycetota</taxon>
        <taxon>Actinomycetes</taxon>
        <taxon>Mycobacteriales</taxon>
        <taxon>Nocardiaceae</taxon>
        <taxon>Nocardia</taxon>
    </lineage>
</organism>
<protein>
    <submittedName>
        <fullName evidence="2">Nuclear transport factor 2 family protein</fullName>
    </submittedName>
</protein>
<evidence type="ECO:0000313" key="2">
    <source>
        <dbReference type="EMBL" id="MEB3512159.1"/>
    </source>
</evidence>
<dbReference type="Pfam" id="PF12680">
    <property type="entry name" value="SnoaL_2"/>
    <property type="match status" value="1"/>
</dbReference>
<dbReference type="RefSeq" id="WP_195081106.1">
    <property type="nucleotide sequence ID" value="NZ_JAYESH010000006.1"/>
</dbReference>
<name>A0ABU6AXD8_9NOCA</name>
<accession>A0ABU6AXD8</accession>
<dbReference type="InterPro" id="IPR037401">
    <property type="entry name" value="SnoaL-like"/>
</dbReference>
<evidence type="ECO:0000259" key="1">
    <source>
        <dbReference type="Pfam" id="PF12680"/>
    </source>
</evidence>
<gene>
    <name evidence="2" type="ORF">U3653_19185</name>
</gene>
<dbReference type="EMBL" id="JAYKYQ010000007">
    <property type="protein sequence ID" value="MEB3512159.1"/>
    <property type="molecule type" value="Genomic_DNA"/>
</dbReference>
<dbReference type="Proteomes" id="UP001348098">
    <property type="component" value="Unassembled WGS sequence"/>
</dbReference>
<sequence length="130" mass="14588">MNELADRFFAAVSAGDATALTDLYAPDARIWHNDDGTEQTVAENLRVLRWLSRTVENLRYEDIRRYALPDGFAQQHVLRGHLPGHGALEVPASLFVQVRDGRITRIDEYVDSAATRPLREVSTAAGERRA</sequence>